<protein>
    <submittedName>
        <fullName evidence="2">Uncharacterized protein</fullName>
    </submittedName>
</protein>
<evidence type="ECO:0000256" key="1">
    <source>
        <dbReference type="SAM" id="MobiDB-lite"/>
    </source>
</evidence>
<reference evidence="3" key="2">
    <citation type="submission" date="2012-03" db="EMBL/GenBank/DDBJ databases">
        <title>The complete genome sequence of the pioneer microbe on fresh volcanic deposit, Leptospirillum ferrooxidans strain C2-3.</title>
        <authorList>
            <person name="Fujimura R."/>
            <person name="Sato Y."/>
            <person name="Nishizawa T."/>
            <person name="Nanba K."/>
            <person name="Oshima K."/>
            <person name="Hattori M."/>
            <person name="Kamijo T."/>
            <person name="Ohta H."/>
        </authorList>
    </citation>
    <scope>NUCLEOTIDE SEQUENCE [LARGE SCALE GENOMIC DNA]</scope>
    <source>
        <strain evidence="3">C2-3</strain>
    </source>
</reference>
<name>I0INY3_LEPFC</name>
<organism evidence="2 3">
    <name type="scientific">Leptospirillum ferrooxidans (strain C2-3)</name>
    <dbReference type="NCBI Taxonomy" id="1162668"/>
    <lineage>
        <taxon>Bacteria</taxon>
        <taxon>Pseudomonadati</taxon>
        <taxon>Nitrospirota</taxon>
        <taxon>Nitrospiria</taxon>
        <taxon>Nitrospirales</taxon>
        <taxon>Nitrospiraceae</taxon>
        <taxon>Leptospirillum</taxon>
    </lineage>
</organism>
<keyword evidence="3" id="KW-1185">Reference proteome</keyword>
<dbReference type="EMBL" id="AP012342">
    <property type="protein sequence ID" value="BAM06982.1"/>
    <property type="molecule type" value="Genomic_DNA"/>
</dbReference>
<dbReference type="HOGENOM" id="CLU_2001039_0_0_0"/>
<evidence type="ECO:0000313" key="2">
    <source>
        <dbReference type="EMBL" id="BAM06982.1"/>
    </source>
</evidence>
<reference evidence="2 3" key="1">
    <citation type="journal article" date="2012" name="J. Bacteriol.">
        <title>Complete Genome Sequence of Leptospirillum ferrooxidans Strain C2-3, Isolated from a Fresh Volcanic Ash Deposit on the Island of Miyake, Japan.</title>
        <authorList>
            <person name="Fujimura R."/>
            <person name="Sato Y."/>
            <person name="Nishizawa T."/>
            <person name="Oshima K."/>
            <person name="Kim S.-W."/>
            <person name="Hattori M."/>
            <person name="Kamijo T."/>
            <person name="Ohta H."/>
        </authorList>
    </citation>
    <scope>NUCLEOTIDE SEQUENCE [LARGE SCALE GENOMIC DNA]</scope>
    <source>
        <strain evidence="2 3">C2-3</strain>
    </source>
</reference>
<dbReference type="AlphaFoldDB" id="I0INY3"/>
<dbReference type="Proteomes" id="UP000007382">
    <property type="component" value="Chromosome"/>
</dbReference>
<dbReference type="KEGG" id="lfc:LFE_1299"/>
<accession>I0INY3</accession>
<feature type="region of interest" description="Disordered" evidence="1">
    <location>
        <begin position="81"/>
        <end position="124"/>
    </location>
</feature>
<proteinExistence type="predicted"/>
<evidence type="ECO:0000313" key="3">
    <source>
        <dbReference type="Proteomes" id="UP000007382"/>
    </source>
</evidence>
<gene>
    <name evidence="2" type="ordered locus">LFE_1299</name>
</gene>
<sequence>MDGLKGITLKLAFYHCISPQTVGFAAAGNLIVRETHITLRQIANGREEILFDVVPILLGEHPVRPKPIHYARGFLNTPSRHDFRPDQIIPPNREVSQCRETVPEIPAGDHFEGQYGEDSGEKDP</sequence>